<dbReference type="EMBL" id="BAAAMY010000004">
    <property type="protein sequence ID" value="GAA1915918.1"/>
    <property type="molecule type" value="Genomic_DNA"/>
</dbReference>
<protein>
    <recommendedName>
        <fullName evidence="3">Bacterial Ig-like domain-containing protein</fullName>
    </recommendedName>
</protein>
<name>A0ABN2P9V7_9ACTN</name>
<dbReference type="Gene3D" id="3.40.50.1820">
    <property type="entry name" value="alpha/beta hydrolase"/>
    <property type="match status" value="1"/>
</dbReference>
<dbReference type="InterPro" id="IPR013783">
    <property type="entry name" value="Ig-like_fold"/>
</dbReference>
<keyword evidence="5" id="KW-1185">Reference proteome</keyword>
<dbReference type="Proteomes" id="UP001501612">
    <property type="component" value="Unassembled WGS sequence"/>
</dbReference>
<keyword evidence="2" id="KW-0732">Signal</keyword>
<feature type="signal peptide" evidence="2">
    <location>
        <begin position="1"/>
        <end position="35"/>
    </location>
</feature>
<feature type="domain" description="Bacterial Ig-like" evidence="3">
    <location>
        <begin position="999"/>
        <end position="1084"/>
    </location>
</feature>
<evidence type="ECO:0000313" key="5">
    <source>
        <dbReference type="Proteomes" id="UP001501612"/>
    </source>
</evidence>
<feature type="chain" id="PRO_5046294243" description="Bacterial Ig-like domain-containing protein" evidence="2">
    <location>
        <begin position="36"/>
        <end position="1279"/>
    </location>
</feature>
<proteinExistence type="predicted"/>
<feature type="region of interest" description="Disordered" evidence="1">
    <location>
        <begin position="475"/>
        <end position="495"/>
    </location>
</feature>
<evidence type="ECO:0000256" key="2">
    <source>
        <dbReference type="SAM" id="SignalP"/>
    </source>
</evidence>
<sequence>MPPPRRRAVRRLGTTLLSLTVLAGAALTAAAPALAAPDDPAAAGSALLDSGGTAGREWQVTRAAGGYEVSLSLPEPLPVKSDAPTIVVDGQTIGIATEDADGLGLSVFTTDPTVTSTSTVRAGWASQTEAPAGRSAATGTAVEVPEERAVDPIDVDPAAPGDYEWTESIYRFGDQAVPLSAIGGVRGELEGKIYLPTTGGARPTVMLLHGRHTSCYGPGTANPNRWPCAVSPDLEDRRSIPSYAGYDALARILAGNGYAVVSVSANAINSNDNQLAADQGAVARGRLMLDTVEMLDDASAGRPVSYYDAWRDRTLDLDQALVEGTRSYGTRSDGFVNGAPPLDIVTAADLVGRFDLSTIGMMGHSRGGEGVTAAVTLNAALEDPWAIESVLPLAPVDFGRMTVPDVPMNVVLPYCDGDVSNQQGQHMLDDSRYAFGDDVLRSGTWVMGANHNFYNTVWTPGEYAFSVSDDWSGTNPASARATEPTCGTAPSTAGTSIRLSPAEQYQQGASYMAAWFLMTLGGQDEFTPMFDGTGGVPAALGDVDVRTVATAPASERATIASFERSSSLVRVANATLVTCASLAGRTTPQDLTPCASTLASSQVPHWTPASNAGNVPATPTGRLSWSLTSATTSAEVRVGLPAARRDATSYDRLAIKLAADETVPTAVDMTVTVTDGAGTAYAAPVSEFNPLALTRLPSSESSAAVTTLKKVVLQQVNVPVADLVAAGLDVSDLREVRLTSLPNADGSNAGGVHLSDLALERSGVGTPDPGTRPTMSVFAPKTDEGSAPGTVDVAVYLDEPAAEAVSGYVSLLGSATSRAGATMEPVTFAPGETCRVVSAAVQGDRVAGASNGSAVKASVVDTSGAVMGERAIVTTVLREDDGVTGTAVELPPVGTPGAVCEELDAFLAGGEVTAPADVAPEGSLPVSAGGFRPGEAVVFSAPGLTSVTAVADGDGLAAAELAVPADAALGELAVTATGFATERVATGTTAVLGTSAVALTLDPEAPALREAVTLTATVTAGDEANGTVEFADGETVVGTADVVDGVASLEVPGGFGAGDHTLSATYSGDDLTSGSTSAPVALTLAPGASTVALEISDSPVHGTPATVTATVDTGDVPGADAGEVEITYGSQTRTVAVGDDGTAVLALPAGLAAGSYTVGATYLGTEDIAPSETAEAPLVVARRPSTTGFRSLGFANGGRQVRAAVQLGGTGYARPTDGRVTLRIRGAVSRTVTQDVGAGGRVTFTVAVPASARRLQVTATSSGLGDYLPATSRERTLRR</sequence>
<accession>A0ABN2P9V7</accession>
<dbReference type="SUPFAM" id="SSF53474">
    <property type="entry name" value="alpha/beta-Hydrolases"/>
    <property type="match status" value="1"/>
</dbReference>
<evidence type="ECO:0000313" key="4">
    <source>
        <dbReference type="EMBL" id="GAA1915918.1"/>
    </source>
</evidence>
<feature type="domain" description="Bacterial Ig-like" evidence="3">
    <location>
        <begin position="1098"/>
        <end position="1180"/>
    </location>
</feature>
<reference evidence="4 5" key="1">
    <citation type="journal article" date="2019" name="Int. J. Syst. Evol. Microbiol.">
        <title>The Global Catalogue of Microorganisms (GCM) 10K type strain sequencing project: providing services to taxonomists for standard genome sequencing and annotation.</title>
        <authorList>
            <consortium name="The Broad Institute Genomics Platform"/>
            <consortium name="The Broad Institute Genome Sequencing Center for Infectious Disease"/>
            <person name="Wu L."/>
            <person name="Ma J."/>
        </authorList>
    </citation>
    <scope>NUCLEOTIDE SEQUENCE [LARGE SCALE GENOMIC DNA]</scope>
    <source>
        <strain evidence="4 5">JCM 14046</strain>
    </source>
</reference>
<dbReference type="InterPro" id="IPR032109">
    <property type="entry name" value="Big_3_5"/>
</dbReference>
<evidence type="ECO:0000256" key="1">
    <source>
        <dbReference type="SAM" id="MobiDB-lite"/>
    </source>
</evidence>
<comment type="caution">
    <text evidence="4">The sequence shown here is derived from an EMBL/GenBank/DDBJ whole genome shotgun (WGS) entry which is preliminary data.</text>
</comment>
<dbReference type="InterPro" id="IPR029058">
    <property type="entry name" value="AB_hydrolase_fold"/>
</dbReference>
<gene>
    <name evidence="4" type="ORF">GCM10009737_16690</name>
</gene>
<dbReference type="RefSeq" id="WP_344006050.1">
    <property type="nucleotide sequence ID" value="NZ_BAAAMY010000004.1"/>
</dbReference>
<dbReference type="Gene3D" id="2.60.40.10">
    <property type="entry name" value="Immunoglobulins"/>
    <property type="match status" value="2"/>
</dbReference>
<evidence type="ECO:0000259" key="3">
    <source>
        <dbReference type="Pfam" id="PF16640"/>
    </source>
</evidence>
<dbReference type="Pfam" id="PF16640">
    <property type="entry name" value="Big_3_5"/>
    <property type="match status" value="2"/>
</dbReference>
<organism evidence="4 5">
    <name type="scientific">Nocardioides lentus</name>
    <dbReference type="NCBI Taxonomy" id="338077"/>
    <lineage>
        <taxon>Bacteria</taxon>
        <taxon>Bacillati</taxon>
        <taxon>Actinomycetota</taxon>
        <taxon>Actinomycetes</taxon>
        <taxon>Propionibacteriales</taxon>
        <taxon>Nocardioidaceae</taxon>
        <taxon>Nocardioides</taxon>
    </lineage>
</organism>